<dbReference type="CDD" id="cd02440">
    <property type="entry name" value="AdoMet_MTases"/>
    <property type="match status" value="1"/>
</dbReference>
<sequence length="168" mass="18570">GMVSRELSPYVRSIVGVDISGGSVESYNKRATELGIAPEQMRAVCAELKGEPQELEGAKFDLIVCSMSYHHFASIEDITRTLVFFLKPGGSLLVADMLPSAETAEKASEEYPEHVRHTVAHFNGFDEAQIRRTFEDAGLGQFHFMDQLTGTILGKNFRLFIARGVKTT</sequence>
<protein>
    <recommendedName>
        <fullName evidence="4">Methyltransferase type 11 domain-containing protein</fullName>
    </recommendedName>
</protein>
<dbReference type="HOGENOM" id="CLU_037990_1_1_1"/>
<organism evidence="2 3">
    <name type="scientific">Ceriporiopsis subvermispora (strain B)</name>
    <name type="common">White-rot fungus</name>
    <name type="synonym">Gelatoporia subvermispora</name>
    <dbReference type="NCBI Taxonomy" id="914234"/>
    <lineage>
        <taxon>Eukaryota</taxon>
        <taxon>Fungi</taxon>
        <taxon>Dikarya</taxon>
        <taxon>Basidiomycota</taxon>
        <taxon>Agaricomycotina</taxon>
        <taxon>Agaricomycetes</taxon>
        <taxon>Polyporales</taxon>
        <taxon>Gelatoporiaceae</taxon>
        <taxon>Gelatoporia</taxon>
    </lineage>
</organism>
<feature type="non-terminal residue" evidence="2">
    <location>
        <position position="168"/>
    </location>
</feature>
<dbReference type="EMBL" id="KB445806">
    <property type="protein sequence ID" value="EMD33320.1"/>
    <property type="molecule type" value="Genomic_DNA"/>
</dbReference>
<dbReference type="Pfam" id="PF13489">
    <property type="entry name" value="Methyltransf_23"/>
    <property type="match status" value="1"/>
</dbReference>
<name>M2QMC7_CERS8</name>
<dbReference type="InterPro" id="IPR029063">
    <property type="entry name" value="SAM-dependent_MTases_sf"/>
</dbReference>
<gene>
    <name evidence="2" type="ORF">CERSUDRAFT_56822</name>
</gene>
<dbReference type="PANTHER" id="PTHR43861">
    <property type="entry name" value="TRANS-ACONITATE 2-METHYLTRANSFERASE-RELATED"/>
    <property type="match status" value="1"/>
</dbReference>
<evidence type="ECO:0000256" key="1">
    <source>
        <dbReference type="ARBA" id="ARBA00022679"/>
    </source>
</evidence>
<keyword evidence="3" id="KW-1185">Reference proteome</keyword>
<dbReference type="STRING" id="914234.M2QMC7"/>
<accession>M2QMC7</accession>
<evidence type="ECO:0000313" key="2">
    <source>
        <dbReference type="EMBL" id="EMD33320.1"/>
    </source>
</evidence>
<dbReference type="GO" id="GO:0016740">
    <property type="term" value="F:transferase activity"/>
    <property type="evidence" value="ECO:0007669"/>
    <property type="project" value="UniProtKB-KW"/>
</dbReference>
<dbReference type="OrthoDB" id="3647at2759"/>
<dbReference type="Proteomes" id="UP000016930">
    <property type="component" value="Unassembled WGS sequence"/>
</dbReference>
<evidence type="ECO:0008006" key="4">
    <source>
        <dbReference type="Google" id="ProtNLM"/>
    </source>
</evidence>
<keyword evidence="1" id="KW-0808">Transferase</keyword>
<dbReference type="SUPFAM" id="SSF53335">
    <property type="entry name" value="S-adenosyl-L-methionine-dependent methyltransferases"/>
    <property type="match status" value="1"/>
</dbReference>
<reference evidence="2 3" key="1">
    <citation type="journal article" date="2012" name="Proc. Natl. Acad. Sci. U.S.A.">
        <title>Comparative genomics of Ceriporiopsis subvermispora and Phanerochaete chrysosporium provide insight into selective ligninolysis.</title>
        <authorList>
            <person name="Fernandez-Fueyo E."/>
            <person name="Ruiz-Duenas F.J."/>
            <person name="Ferreira P."/>
            <person name="Floudas D."/>
            <person name="Hibbett D.S."/>
            <person name="Canessa P."/>
            <person name="Larrondo L.F."/>
            <person name="James T.Y."/>
            <person name="Seelenfreund D."/>
            <person name="Lobos S."/>
            <person name="Polanco R."/>
            <person name="Tello M."/>
            <person name="Honda Y."/>
            <person name="Watanabe T."/>
            <person name="Watanabe T."/>
            <person name="Ryu J.S."/>
            <person name="Kubicek C.P."/>
            <person name="Schmoll M."/>
            <person name="Gaskell J."/>
            <person name="Hammel K.E."/>
            <person name="St John F.J."/>
            <person name="Vanden Wymelenberg A."/>
            <person name="Sabat G."/>
            <person name="Splinter BonDurant S."/>
            <person name="Syed K."/>
            <person name="Yadav J.S."/>
            <person name="Doddapaneni H."/>
            <person name="Subramanian V."/>
            <person name="Lavin J.L."/>
            <person name="Oguiza J.A."/>
            <person name="Perez G."/>
            <person name="Pisabarro A.G."/>
            <person name="Ramirez L."/>
            <person name="Santoyo F."/>
            <person name="Master E."/>
            <person name="Coutinho P.M."/>
            <person name="Henrissat B."/>
            <person name="Lombard V."/>
            <person name="Magnuson J.K."/>
            <person name="Kuees U."/>
            <person name="Hori C."/>
            <person name="Igarashi K."/>
            <person name="Samejima M."/>
            <person name="Held B.W."/>
            <person name="Barry K.W."/>
            <person name="LaButti K.M."/>
            <person name="Lapidus A."/>
            <person name="Lindquist E.A."/>
            <person name="Lucas S.M."/>
            <person name="Riley R."/>
            <person name="Salamov A.A."/>
            <person name="Hoffmeister D."/>
            <person name="Schwenk D."/>
            <person name="Hadar Y."/>
            <person name="Yarden O."/>
            <person name="de Vries R.P."/>
            <person name="Wiebenga A."/>
            <person name="Stenlid J."/>
            <person name="Eastwood D."/>
            <person name="Grigoriev I.V."/>
            <person name="Berka R.M."/>
            <person name="Blanchette R.A."/>
            <person name="Kersten P."/>
            <person name="Martinez A.T."/>
            <person name="Vicuna R."/>
            <person name="Cullen D."/>
        </authorList>
    </citation>
    <scope>NUCLEOTIDE SEQUENCE [LARGE SCALE GENOMIC DNA]</scope>
    <source>
        <strain evidence="2 3">B</strain>
    </source>
</reference>
<dbReference type="Gene3D" id="3.40.50.150">
    <property type="entry name" value="Vaccinia Virus protein VP39"/>
    <property type="match status" value="1"/>
</dbReference>
<proteinExistence type="predicted"/>
<evidence type="ECO:0000313" key="3">
    <source>
        <dbReference type="Proteomes" id="UP000016930"/>
    </source>
</evidence>
<dbReference type="AlphaFoldDB" id="M2QMC7"/>
<dbReference type="PANTHER" id="PTHR43861:SF3">
    <property type="entry name" value="PUTATIVE (AFU_ORTHOLOGUE AFUA_2G14390)-RELATED"/>
    <property type="match status" value="1"/>
</dbReference>